<evidence type="ECO:0000313" key="2">
    <source>
        <dbReference type="EMBL" id="MVT74360.1"/>
    </source>
</evidence>
<evidence type="ECO:0008006" key="4">
    <source>
        <dbReference type="Google" id="ProtNLM"/>
    </source>
</evidence>
<dbReference type="EMBL" id="WQNE01000010">
    <property type="protein sequence ID" value="MVT74360.1"/>
    <property type="molecule type" value="Genomic_DNA"/>
</dbReference>
<dbReference type="OrthoDB" id="8228049at2"/>
<accession>A0A844TIC3</accession>
<protein>
    <recommendedName>
        <fullName evidence="4">DUF3224 domain-containing protein</fullName>
    </recommendedName>
</protein>
<reference evidence="2 3" key="1">
    <citation type="submission" date="2019-12" db="EMBL/GenBank/DDBJ databases">
        <title>Draft genome sequences Bradyrhizobium cajani AMBPC1010, Bradyrhizobium pachyrhizi AMBPC1040 and Bradyrhizobium yuanmingense ALSPC3051, three plant growth promoting strains isolated from nodules of Cajanus cajan L. in Dominican Republic.</title>
        <authorList>
            <person name="Flores-Felix J.D."/>
            <person name="Araujo J."/>
            <person name="Diaz-Alcantara C."/>
            <person name="Gonzalez-Andres F."/>
            <person name="Velazquez E."/>
        </authorList>
    </citation>
    <scope>NUCLEOTIDE SEQUENCE [LARGE SCALE GENOMIC DNA]</scope>
    <source>
        <strain evidence="2 3">1010</strain>
    </source>
</reference>
<keyword evidence="1" id="KW-0732">Signal</keyword>
<organism evidence="2 3">
    <name type="scientific">Bradyrhizobium cajani</name>
    <dbReference type="NCBI Taxonomy" id="1928661"/>
    <lineage>
        <taxon>Bacteria</taxon>
        <taxon>Pseudomonadati</taxon>
        <taxon>Pseudomonadota</taxon>
        <taxon>Alphaproteobacteria</taxon>
        <taxon>Hyphomicrobiales</taxon>
        <taxon>Nitrobacteraceae</taxon>
        <taxon>Bradyrhizobium</taxon>
    </lineage>
</organism>
<proteinExistence type="predicted"/>
<sequence length="156" mass="16442">MRMSCASYFVLAALSLPATALAGEQVLEFKLVTKPMDVKITEVTNVEGQTVMSGKMFGVAFFKDGRVAVKDFVNSADLLKGSGPINGYSTYTFDDGSSITARYTGAIKDGRTKGEYTILSGTGTYANATGTGGFESVQSAFKGAGLYDGRLIVKTP</sequence>
<feature type="signal peptide" evidence="1">
    <location>
        <begin position="1"/>
        <end position="22"/>
    </location>
</feature>
<evidence type="ECO:0000313" key="3">
    <source>
        <dbReference type="Proteomes" id="UP000449969"/>
    </source>
</evidence>
<feature type="chain" id="PRO_5032761269" description="DUF3224 domain-containing protein" evidence="1">
    <location>
        <begin position="23"/>
        <end position="156"/>
    </location>
</feature>
<comment type="caution">
    <text evidence="2">The sequence shown here is derived from an EMBL/GenBank/DDBJ whole genome shotgun (WGS) entry which is preliminary data.</text>
</comment>
<dbReference type="Proteomes" id="UP000449969">
    <property type="component" value="Unassembled WGS sequence"/>
</dbReference>
<name>A0A844TIC3_9BRAD</name>
<dbReference type="RefSeq" id="WP_157330254.1">
    <property type="nucleotide sequence ID" value="NZ_JANADL010000029.1"/>
</dbReference>
<keyword evidence="3" id="KW-1185">Reference proteome</keyword>
<evidence type="ECO:0000256" key="1">
    <source>
        <dbReference type="SAM" id="SignalP"/>
    </source>
</evidence>
<gene>
    <name evidence="2" type="ORF">GPL20_15155</name>
</gene>
<dbReference type="AlphaFoldDB" id="A0A844TIC3"/>